<comment type="similarity">
    <text evidence="1 3">Belongs to the 3-oxoacid CoA-transferase family.</text>
</comment>
<dbReference type="GeneID" id="19173889"/>
<dbReference type="Proteomes" id="UP000019478">
    <property type="component" value="Unassembled WGS sequence"/>
</dbReference>
<dbReference type="NCBIfam" id="TIGR02428">
    <property type="entry name" value="pcaJ_scoB_fam"/>
    <property type="match status" value="1"/>
</dbReference>
<evidence type="ECO:0000313" key="7">
    <source>
        <dbReference type="Proteomes" id="UP000019478"/>
    </source>
</evidence>
<dbReference type="GO" id="GO:0008260">
    <property type="term" value="F:succinyl-CoA:3-oxo-acid CoA-transferase activity"/>
    <property type="evidence" value="ECO:0007669"/>
    <property type="project" value="UniProtKB-EC"/>
</dbReference>
<keyword evidence="7" id="KW-1185">Reference proteome</keyword>
<dbReference type="EMBL" id="AMGY01000010">
    <property type="protein sequence ID" value="EXJ77579.1"/>
    <property type="molecule type" value="Genomic_DNA"/>
</dbReference>
<dbReference type="SMART" id="SM00882">
    <property type="entry name" value="CoA_trans"/>
    <property type="match status" value="2"/>
</dbReference>
<dbReference type="STRING" id="1182542.W9Y546"/>
<feature type="region of interest" description="Disordered" evidence="5">
    <location>
        <begin position="333"/>
        <end position="368"/>
    </location>
</feature>
<evidence type="ECO:0000313" key="6">
    <source>
        <dbReference type="EMBL" id="EXJ77579.1"/>
    </source>
</evidence>
<feature type="active site" description="5-glutamyl coenzyme A thioester intermediate" evidence="4">
    <location>
        <position position="409"/>
    </location>
</feature>
<name>W9Y546_9EURO</name>
<dbReference type="EC" id="2.8.3.5" evidence="3"/>
<dbReference type="eggNOG" id="KOG3822">
    <property type="taxonomic scope" value="Eukaryota"/>
</dbReference>
<comment type="catalytic activity">
    <reaction evidence="3">
        <text>a 3-oxo acid + succinyl-CoA = a 3-oxoacyl-CoA + succinate</text>
        <dbReference type="Rhea" id="RHEA:24564"/>
        <dbReference type="ChEBI" id="CHEBI:30031"/>
        <dbReference type="ChEBI" id="CHEBI:35973"/>
        <dbReference type="ChEBI" id="CHEBI:57292"/>
        <dbReference type="ChEBI" id="CHEBI:90726"/>
        <dbReference type="EC" id="2.8.3.5"/>
    </reaction>
</comment>
<evidence type="ECO:0000256" key="1">
    <source>
        <dbReference type="ARBA" id="ARBA00007154"/>
    </source>
</evidence>
<dbReference type="InterPro" id="IPR037171">
    <property type="entry name" value="NagB/RpiA_transferase-like"/>
</dbReference>
<sequence length="583" mass="61823">MAAARRTLLLCVNDIGASAGSNSRPFLSHTVPVWQSRAGHRIDRIVRPQDGRFFASSRCKWREALSHQGSDAQPVIDRTRSKLFKDADEAVADLKSGSTIFSAGFGLCGTAETIITAIHKRGIESLNNLTAVSNNAGAGNDGGLAPLTHSGQLTRCILSYLGNNKALEHKYLTGNIAIELCPQGTLAERIRAGGAGIPAFYTPTGVRTFIQTGEIPTRLGPVDPDTQKATVLESGHARETRVFDGRTYVMETALTGDVAILRAWKVDEAGNCVFRYTTKAFGMIMAKAARLTIVEAENIVPVGSIDPNDVHLPGIYVDRIVPATVAKKLELKKTRAADNSSSGRESDGSISSSGSASSGQSAAQGRRNRIARRAAKELKHGMYVNLGVGMPTLAPSFLPPSVKVWIQSENGILGMGPYPTEDEVDPDIVNAGKETVTLVAGASTFDSAESFGMIRGGHVDVSILGALQVSAAGDLANYMIPGKVFKGMGGAMDLVSNPDHTKIVVTTDHVDKYGQPKVVEKCALPLTGARVVSTIITDLAVFQVDRVKGSLTLTELAPGVTVDEVRAKTDASFAVAEDIVQME</sequence>
<dbReference type="UniPathway" id="UPA00929">
    <property type="reaction ID" value="UER00894"/>
</dbReference>
<proteinExistence type="inferred from homology"/>
<accession>W9Y546</accession>
<dbReference type="InterPro" id="IPR012791">
    <property type="entry name" value="3-oxoacid_CoA-transf_B"/>
</dbReference>
<dbReference type="OrthoDB" id="1933379at2759"/>
<dbReference type="AlphaFoldDB" id="W9Y546"/>
<evidence type="ECO:0000256" key="4">
    <source>
        <dbReference type="PIRSR" id="PIRSR000858-1"/>
    </source>
</evidence>
<comment type="pathway">
    <text evidence="3">Ketone metabolism; succinyl-CoA degradation; acetoacetyl-CoA from succinyl-CoA: step 1/1.</text>
</comment>
<dbReference type="FunFam" id="3.40.1080.10:FF:000001">
    <property type="entry name" value="Succinyl-coa:3-ketoacid-coenzyme a transferase subunit b"/>
    <property type="match status" value="1"/>
</dbReference>
<comment type="function">
    <text evidence="3">Key enzyme for ketone body catabolism. Transfers the CoA moiety from succinate to acetoacetate. Formation of the enzyme-CoA intermediate proceeds via an unstable anhydride species formed between the carboxylate groups of the enzyme and substrate.</text>
</comment>
<dbReference type="Gene3D" id="3.40.1080.10">
    <property type="entry name" value="Glutaconate Coenzyme A-transferase"/>
    <property type="match status" value="2"/>
</dbReference>
<dbReference type="InterPro" id="IPR014388">
    <property type="entry name" value="3-oxoacid_CoA-transferase"/>
</dbReference>
<dbReference type="RefSeq" id="XP_007738089.1">
    <property type="nucleotide sequence ID" value="XM_007739899.1"/>
</dbReference>
<evidence type="ECO:0000256" key="3">
    <source>
        <dbReference type="PIRNR" id="PIRNR000858"/>
    </source>
</evidence>
<dbReference type="Pfam" id="PF01144">
    <property type="entry name" value="CoA_trans"/>
    <property type="match status" value="2"/>
</dbReference>
<dbReference type="PIRSF" id="PIRSF000858">
    <property type="entry name" value="SCOT-t"/>
    <property type="match status" value="1"/>
</dbReference>
<evidence type="ECO:0000256" key="2">
    <source>
        <dbReference type="ARBA" id="ARBA00022679"/>
    </source>
</evidence>
<dbReference type="GO" id="GO:0046952">
    <property type="term" value="P:ketone body catabolic process"/>
    <property type="evidence" value="ECO:0007669"/>
    <property type="project" value="InterPro"/>
</dbReference>
<evidence type="ECO:0000256" key="5">
    <source>
        <dbReference type="SAM" id="MobiDB-lite"/>
    </source>
</evidence>
<gene>
    <name evidence="6" type="ORF">A1O3_09806</name>
</gene>
<keyword evidence="3" id="KW-0496">Mitochondrion</keyword>
<organism evidence="6 7">
    <name type="scientific">Capronia epimyces CBS 606.96</name>
    <dbReference type="NCBI Taxonomy" id="1182542"/>
    <lineage>
        <taxon>Eukaryota</taxon>
        <taxon>Fungi</taxon>
        <taxon>Dikarya</taxon>
        <taxon>Ascomycota</taxon>
        <taxon>Pezizomycotina</taxon>
        <taxon>Eurotiomycetes</taxon>
        <taxon>Chaetothyriomycetidae</taxon>
        <taxon>Chaetothyriales</taxon>
        <taxon>Herpotrichiellaceae</taxon>
        <taxon>Capronia</taxon>
    </lineage>
</organism>
<dbReference type="HOGENOM" id="CLU_019942_1_1_1"/>
<feature type="compositionally biased region" description="Low complexity" evidence="5">
    <location>
        <begin position="340"/>
        <end position="365"/>
    </location>
</feature>
<protein>
    <recommendedName>
        <fullName evidence="3">Succinyl-CoA:3-ketoacid-coenzyme A transferase</fullName>
        <ecNumber evidence="3">2.8.3.5</ecNumber>
    </recommendedName>
</protein>
<keyword evidence="2 3" id="KW-0808">Transferase</keyword>
<dbReference type="InterPro" id="IPR004165">
    <property type="entry name" value="CoA_trans_fam_I"/>
</dbReference>
<dbReference type="PANTHER" id="PTHR13707:SF60">
    <property type="entry name" value="ACETATE COA-TRANSFERASE SUBUNIT ALPHA"/>
    <property type="match status" value="1"/>
</dbReference>
<reference evidence="6 7" key="1">
    <citation type="submission" date="2013-03" db="EMBL/GenBank/DDBJ databases">
        <title>The Genome Sequence of Capronia epimyces CBS 606.96.</title>
        <authorList>
            <consortium name="The Broad Institute Genomics Platform"/>
            <person name="Cuomo C."/>
            <person name="de Hoog S."/>
            <person name="Gorbushina A."/>
            <person name="Walker B."/>
            <person name="Young S.K."/>
            <person name="Zeng Q."/>
            <person name="Gargeya S."/>
            <person name="Fitzgerald M."/>
            <person name="Haas B."/>
            <person name="Abouelleil A."/>
            <person name="Allen A.W."/>
            <person name="Alvarado L."/>
            <person name="Arachchi H.M."/>
            <person name="Berlin A.M."/>
            <person name="Chapman S.B."/>
            <person name="Gainer-Dewar J."/>
            <person name="Goldberg J."/>
            <person name="Griggs A."/>
            <person name="Gujja S."/>
            <person name="Hansen M."/>
            <person name="Howarth C."/>
            <person name="Imamovic A."/>
            <person name="Ireland A."/>
            <person name="Larimer J."/>
            <person name="McCowan C."/>
            <person name="Murphy C."/>
            <person name="Pearson M."/>
            <person name="Poon T.W."/>
            <person name="Priest M."/>
            <person name="Roberts A."/>
            <person name="Saif S."/>
            <person name="Shea T."/>
            <person name="Sisk P."/>
            <person name="Sykes S."/>
            <person name="Wortman J."/>
            <person name="Nusbaum C."/>
            <person name="Birren B."/>
        </authorList>
    </citation>
    <scope>NUCLEOTIDE SEQUENCE [LARGE SCALE GENOMIC DNA]</scope>
    <source>
        <strain evidence="6 7">CBS 606.96</strain>
    </source>
</reference>
<dbReference type="PANTHER" id="PTHR13707">
    <property type="entry name" value="KETOACID-COENZYME A TRANSFERASE"/>
    <property type="match status" value="1"/>
</dbReference>
<dbReference type="SUPFAM" id="SSF100950">
    <property type="entry name" value="NagB/RpiA/CoA transferase-like"/>
    <property type="match status" value="2"/>
</dbReference>
<comment type="caution">
    <text evidence="6">The sequence shown here is derived from an EMBL/GenBank/DDBJ whole genome shotgun (WGS) entry which is preliminary data.</text>
</comment>